<keyword evidence="1" id="KW-1133">Transmembrane helix</keyword>
<evidence type="ECO:0000256" key="1">
    <source>
        <dbReference type="SAM" id="Phobius"/>
    </source>
</evidence>
<dbReference type="Proteomes" id="UP000050794">
    <property type="component" value="Unassembled WGS sequence"/>
</dbReference>
<sequence length="105" mass="11664">RPQCRDLSAQKRTLKRRSVSEITVEGTAEVDVRAQQLDVLDPQIDFGLSGDDSRLEAAIRKVRRPSTTDCVPTMTVTVGASLCVTLVLALLTVIVYLKRRTPLKR</sequence>
<dbReference type="EMBL" id="UYWY01004540">
    <property type="protein sequence ID" value="VDM29217.1"/>
    <property type="molecule type" value="Genomic_DNA"/>
</dbReference>
<reference evidence="4" key="1">
    <citation type="submission" date="2016-06" db="UniProtKB">
        <authorList>
            <consortium name="WormBaseParasite"/>
        </authorList>
    </citation>
    <scope>IDENTIFICATION</scope>
</reference>
<accession>A0A183U4T0</accession>
<evidence type="ECO:0000313" key="4">
    <source>
        <dbReference type="WBParaSite" id="TCNE_0000350001-mRNA-1"/>
    </source>
</evidence>
<keyword evidence="3" id="KW-1185">Reference proteome</keyword>
<proteinExistence type="predicted"/>
<feature type="transmembrane region" description="Helical" evidence="1">
    <location>
        <begin position="74"/>
        <end position="97"/>
    </location>
</feature>
<keyword evidence="1" id="KW-0472">Membrane</keyword>
<keyword evidence="1" id="KW-0812">Transmembrane</keyword>
<evidence type="ECO:0000313" key="3">
    <source>
        <dbReference type="Proteomes" id="UP000050794"/>
    </source>
</evidence>
<reference evidence="2 3" key="2">
    <citation type="submission" date="2018-11" db="EMBL/GenBank/DDBJ databases">
        <authorList>
            <consortium name="Pathogen Informatics"/>
        </authorList>
    </citation>
    <scope>NUCLEOTIDE SEQUENCE [LARGE SCALE GENOMIC DNA]</scope>
</reference>
<organism evidence="3 4">
    <name type="scientific">Toxocara canis</name>
    <name type="common">Canine roundworm</name>
    <dbReference type="NCBI Taxonomy" id="6265"/>
    <lineage>
        <taxon>Eukaryota</taxon>
        <taxon>Metazoa</taxon>
        <taxon>Ecdysozoa</taxon>
        <taxon>Nematoda</taxon>
        <taxon>Chromadorea</taxon>
        <taxon>Rhabditida</taxon>
        <taxon>Spirurina</taxon>
        <taxon>Ascaridomorpha</taxon>
        <taxon>Ascaridoidea</taxon>
        <taxon>Toxocaridae</taxon>
        <taxon>Toxocara</taxon>
    </lineage>
</organism>
<protein>
    <submittedName>
        <fullName evidence="4">F5/8 type C domain-containing protein</fullName>
    </submittedName>
</protein>
<name>A0A183U4T0_TOXCA</name>
<dbReference type="WBParaSite" id="TCNE_0000350001-mRNA-1">
    <property type="protein sequence ID" value="TCNE_0000350001-mRNA-1"/>
    <property type="gene ID" value="TCNE_0000350001"/>
</dbReference>
<dbReference type="AlphaFoldDB" id="A0A183U4T0"/>
<gene>
    <name evidence="2" type="ORF">TCNE_LOCUS3500</name>
</gene>
<evidence type="ECO:0000313" key="2">
    <source>
        <dbReference type="EMBL" id="VDM29217.1"/>
    </source>
</evidence>